<accession>A0AAE3SP79</accession>
<sequence length="238" mass="26258">MKNSIYLTLLLSAMLLVSCSSDENDGSRIRLKVASVNAPGISGKSAAFTSKVNEGIVFTDFRISIRDVVFKNDDDPNSSLDTDEIQFRGPYQIDLLTDGDAVTQTIGDAFVPDGLYKELRFKFHKDEDLPTNDVLYDKSIYIEGTIDGTPFVFWHDTSENLDVGRTTGVEVAGGVVNFTVEFDISQFLSSLTTIDLHQAVDGNQDGLIEIFPNDQDGNQDIADTLKDNIKETADLIDR</sequence>
<dbReference type="RefSeq" id="WP_266014287.1">
    <property type="nucleotide sequence ID" value="NZ_JAPFQP010000004.1"/>
</dbReference>
<protein>
    <submittedName>
        <fullName evidence="2">DUF4382 domain-containing protein</fullName>
    </submittedName>
</protein>
<name>A0AAE3SP79_9FLAO</name>
<dbReference type="PROSITE" id="PS51257">
    <property type="entry name" value="PROKAR_LIPOPROTEIN"/>
    <property type="match status" value="1"/>
</dbReference>
<reference evidence="2" key="1">
    <citation type="submission" date="2022-11" db="EMBL/GenBank/DDBJ databases">
        <title>The characterization of three novel Bacteroidetes species and genomic analysis of their roles in tidal elemental geochemical cycles.</title>
        <authorList>
            <person name="Ma K.-J."/>
        </authorList>
    </citation>
    <scope>NUCLEOTIDE SEQUENCE</scope>
    <source>
        <strain evidence="2">M415</strain>
    </source>
</reference>
<proteinExistence type="predicted"/>
<gene>
    <name evidence="2" type="ORF">OO016_12010</name>
</gene>
<keyword evidence="1" id="KW-0732">Signal</keyword>
<comment type="caution">
    <text evidence="2">The sequence shown here is derived from an EMBL/GenBank/DDBJ whole genome shotgun (WGS) entry which is preliminary data.</text>
</comment>
<feature type="chain" id="PRO_5041933633" evidence="1">
    <location>
        <begin position="23"/>
        <end position="238"/>
    </location>
</feature>
<dbReference type="AlphaFoldDB" id="A0AAE3SP79"/>
<organism evidence="2 3">
    <name type="scientific">Lentiprolixibacter aurantiacus</name>
    <dbReference type="NCBI Taxonomy" id="2993939"/>
    <lineage>
        <taxon>Bacteria</taxon>
        <taxon>Pseudomonadati</taxon>
        <taxon>Bacteroidota</taxon>
        <taxon>Flavobacteriia</taxon>
        <taxon>Flavobacteriales</taxon>
        <taxon>Flavobacteriaceae</taxon>
        <taxon>Lentiprolixibacter</taxon>
    </lineage>
</organism>
<feature type="signal peptide" evidence="1">
    <location>
        <begin position="1"/>
        <end position="22"/>
    </location>
</feature>
<dbReference type="EMBL" id="JAPFQP010000004">
    <property type="protein sequence ID" value="MCX2720330.1"/>
    <property type="molecule type" value="Genomic_DNA"/>
</dbReference>
<dbReference type="Proteomes" id="UP001207116">
    <property type="component" value="Unassembled WGS sequence"/>
</dbReference>
<evidence type="ECO:0000256" key="1">
    <source>
        <dbReference type="SAM" id="SignalP"/>
    </source>
</evidence>
<evidence type="ECO:0000313" key="2">
    <source>
        <dbReference type="EMBL" id="MCX2720330.1"/>
    </source>
</evidence>
<keyword evidence="3" id="KW-1185">Reference proteome</keyword>
<evidence type="ECO:0000313" key="3">
    <source>
        <dbReference type="Proteomes" id="UP001207116"/>
    </source>
</evidence>